<feature type="region of interest" description="Disordered" evidence="1">
    <location>
        <begin position="1"/>
        <end position="20"/>
    </location>
</feature>
<protein>
    <submittedName>
        <fullName evidence="2">Uncharacterized protein</fullName>
    </submittedName>
</protein>
<comment type="caution">
    <text evidence="2">The sequence shown here is derived from an EMBL/GenBank/DDBJ whole genome shotgun (WGS) entry which is preliminary data.</text>
</comment>
<gene>
    <name evidence="2" type="ORF">BG006_008414</name>
</gene>
<feature type="compositionally biased region" description="Gly residues" evidence="1">
    <location>
        <begin position="93"/>
        <end position="108"/>
    </location>
</feature>
<keyword evidence="3" id="KW-1185">Reference proteome</keyword>
<proteinExistence type="predicted"/>
<feature type="compositionally biased region" description="Low complexity" evidence="1">
    <location>
        <begin position="8"/>
        <end position="20"/>
    </location>
</feature>
<dbReference type="AlphaFoldDB" id="A0A9P5VPW1"/>
<name>A0A9P5VPW1_9FUNG</name>
<organism evidence="2 3">
    <name type="scientific">Podila minutissima</name>
    <dbReference type="NCBI Taxonomy" id="64525"/>
    <lineage>
        <taxon>Eukaryota</taxon>
        <taxon>Fungi</taxon>
        <taxon>Fungi incertae sedis</taxon>
        <taxon>Mucoromycota</taxon>
        <taxon>Mortierellomycotina</taxon>
        <taxon>Mortierellomycetes</taxon>
        <taxon>Mortierellales</taxon>
        <taxon>Mortierellaceae</taxon>
        <taxon>Podila</taxon>
    </lineage>
</organism>
<dbReference type="Proteomes" id="UP000696485">
    <property type="component" value="Unassembled WGS sequence"/>
</dbReference>
<evidence type="ECO:0000256" key="1">
    <source>
        <dbReference type="SAM" id="MobiDB-lite"/>
    </source>
</evidence>
<feature type="compositionally biased region" description="Basic and acidic residues" evidence="1">
    <location>
        <begin position="75"/>
        <end position="87"/>
    </location>
</feature>
<evidence type="ECO:0000313" key="2">
    <source>
        <dbReference type="EMBL" id="KAF9336495.1"/>
    </source>
</evidence>
<accession>A0A9P5VPW1</accession>
<sequence>MSGHDIIPTPSSSGASSTPAFGMAHSNNLVVQGQNNNSVVFDARALHGQPQVRIGGFRGEIPAQLNFDGVPAGGQEERVPTHGHAGDVEEPQGGEGSGEGSGGNGDGQAQGEAPRPTNIRDRLRFGLVEMPDMTSPRHGRITLPVEKPHYY</sequence>
<reference evidence="2" key="1">
    <citation type="journal article" date="2020" name="Fungal Divers.">
        <title>Resolving the Mortierellaceae phylogeny through synthesis of multi-gene phylogenetics and phylogenomics.</title>
        <authorList>
            <person name="Vandepol N."/>
            <person name="Liber J."/>
            <person name="Desiro A."/>
            <person name="Na H."/>
            <person name="Kennedy M."/>
            <person name="Barry K."/>
            <person name="Grigoriev I.V."/>
            <person name="Miller A.N."/>
            <person name="O'Donnell K."/>
            <person name="Stajich J.E."/>
            <person name="Bonito G."/>
        </authorList>
    </citation>
    <scope>NUCLEOTIDE SEQUENCE</scope>
    <source>
        <strain evidence="2">NVP1</strain>
    </source>
</reference>
<feature type="region of interest" description="Disordered" evidence="1">
    <location>
        <begin position="65"/>
        <end position="151"/>
    </location>
</feature>
<evidence type="ECO:0000313" key="3">
    <source>
        <dbReference type="Proteomes" id="UP000696485"/>
    </source>
</evidence>
<dbReference type="EMBL" id="JAAAUY010000057">
    <property type="protein sequence ID" value="KAF9336495.1"/>
    <property type="molecule type" value="Genomic_DNA"/>
</dbReference>